<evidence type="ECO:0000313" key="2">
    <source>
        <dbReference type="Proteomes" id="UP001278766"/>
    </source>
</evidence>
<comment type="caution">
    <text evidence="1">The sequence shown here is derived from an EMBL/GenBank/DDBJ whole genome shotgun (WGS) entry which is preliminary data.</text>
</comment>
<accession>A0AAE0LPI5</accession>
<evidence type="ECO:0000313" key="1">
    <source>
        <dbReference type="EMBL" id="KAK3292758.1"/>
    </source>
</evidence>
<name>A0AAE0LPI5_9PEZI</name>
<dbReference type="AlphaFoldDB" id="A0AAE0LPI5"/>
<organism evidence="1 2">
    <name type="scientific">Chaetomium fimeti</name>
    <dbReference type="NCBI Taxonomy" id="1854472"/>
    <lineage>
        <taxon>Eukaryota</taxon>
        <taxon>Fungi</taxon>
        <taxon>Dikarya</taxon>
        <taxon>Ascomycota</taxon>
        <taxon>Pezizomycotina</taxon>
        <taxon>Sordariomycetes</taxon>
        <taxon>Sordariomycetidae</taxon>
        <taxon>Sordariales</taxon>
        <taxon>Chaetomiaceae</taxon>
        <taxon>Chaetomium</taxon>
    </lineage>
</organism>
<dbReference type="EMBL" id="JAUEPN010000007">
    <property type="protein sequence ID" value="KAK3292758.1"/>
    <property type="molecule type" value="Genomic_DNA"/>
</dbReference>
<dbReference type="RefSeq" id="XP_062656272.1">
    <property type="nucleotide sequence ID" value="XM_062804574.1"/>
</dbReference>
<reference evidence="1" key="2">
    <citation type="submission" date="2023-06" db="EMBL/GenBank/DDBJ databases">
        <authorList>
            <consortium name="Lawrence Berkeley National Laboratory"/>
            <person name="Haridas S."/>
            <person name="Hensen N."/>
            <person name="Bonometti L."/>
            <person name="Westerberg I."/>
            <person name="Brannstrom I.O."/>
            <person name="Guillou S."/>
            <person name="Cros-Aarteil S."/>
            <person name="Calhoun S."/>
            <person name="Kuo A."/>
            <person name="Mondo S."/>
            <person name="Pangilinan J."/>
            <person name="Riley R."/>
            <person name="Labutti K."/>
            <person name="Andreopoulos B."/>
            <person name="Lipzen A."/>
            <person name="Chen C."/>
            <person name="Yanf M."/>
            <person name="Daum C."/>
            <person name="Ng V."/>
            <person name="Clum A."/>
            <person name="Steindorff A."/>
            <person name="Ohm R."/>
            <person name="Martin F."/>
            <person name="Silar P."/>
            <person name="Natvig D."/>
            <person name="Lalanne C."/>
            <person name="Gautier V."/>
            <person name="Ament-Velasquez S.L."/>
            <person name="Kruys A."/>
            <person name="Hutchinson M.I."/>
            <person name="Powell A.J."/>
            <person name="Barry K."/>
            <person name="Miller A.N."/>
            <person name="Grigoriev I.V."/>
            <person name="Debuchy R."/>
            <person name="Gladieux P."/>
            <person name="Thoren M.H."/>
            <person name="Johannesson H."/>
        </authorList>
    </citation>
    <scope>NUCLEOTIDE SEQUENCE</scope>
    <source>
        <strain evidence="1">CBS 168.71</strain>
    </source>
</reference>
<keyword evidence="2" id="KW-1185">Reference proteome</keyword>
<gene>
    <name evidence="1" type="ORF">B0H64DRAFT_407617</name>
</gene>
<reference evidence="1" key="1">
    <citation type="journal article" date="2023" name="Mol. Phylogenet. Evol.">
        <title>Genome-scale phylogeny and comparative genomics of the fungal order Sordariales.</title>
        <authorList>
            <person name="Hensen N."/>
            <person name="Bonometti L."/>
            <person name="Westerberg I."/>
            <person name="Brannstrom I.O."/>
            <person name="Guillou S."/>
            <person name="Cros-Aarteil S."/>
            <person name="Calhoun S."/>
            <person name="Haridas S."/>
            <person name="Kuo A."/>
            <person name="Mondo S."/>
            <person name="Pangilinan J."/>
            <person name="Riley R."/>
            <person name="LaButti K."/>
            <person name="Andreopoulos B."/>
            <person name="Lipzen A."/>
            <person name="Chen C."/>
            <person name="Yan M."/>
            <person name="Daum C."/>
            <person name="Ng V."/>
            <person name="Clum A."/>
            <person name="Steindorff A."/>
            <person name="Ohm R.A."/>
            <person name="Martin F."/>
            <person name="Silar P."/>
            <person name="Natvig D.O."/>
            <person name="Lalanne C."/>
            <person name="Gautier V."/>
            <person name="Ament-Velasquez S.L."/>
            <person name="Kruys A."/>
            <person name="Hutchinson M.I."/>
            <person name="Powell A.J."/>
            <person name="Barry K."/>
            <person name="Miller A.N."/>
            <person name="Grigoriev I.V."/>
            <person name="Debuchy R."/>
            <person name="Gladieux P."/>
            <person name="Hiltunen Thoren M."/>
            <person name="Johannesson H."/>
        </authorList>
    </citation>
    <scope>NUCLEOTIDE SEQUENCE</scope>
    <source>
        <strain evidence="1">CBS 168.71</strain>
    </source>
</reference>
<dbReference type="GeneID" id="87841522"/>
<dbReference type="Proteomes" id="UP001278766">
    <property type="component" value="Unassembled WGS sequence"/>
</dbReference>
<protein>
    <submittedName>
        <fullName evidence="1">Uncharacterized protein</fullName>
    </submittedName>
</protein>
<proteinExistence type="predicted"/>
<sequence length="77" mass="9605">MSLIKKAIIPLHMRVGARWLWWLQFIRQWAWWMWSPCAWAWSPWLQWNPPSRLDAAKRSRIRRLKLLVPSRRVLEER</sequence>